<dbReference type="InterPro" id="IPR001509">
    <property type="entry name" value="Epimerase_deHydtase"/>
</dbReference>
<comment type="caution">
    <text evidence="2">The sequence shown here is derived from an EMBL/GenBank/DDBJ whole genome shotgun (WGS) entry which is preliminary data.</text>
</comment>
<evidence type="ECO:0000313" key="3">
    <source>
        <dbReference type="EMBL" id="CAF4216710.1"/>
    </source>
</evidence>
<accession>A0A819Q0P6</accession>
<dbReference type="InterPro" id="IPR036291">
    <property type="entry name" value="NAD(P)-bd_dom_sf"/>
</dbReference>
<dbReference type="SUPFAM" id="SSF51735">
    <property type="entry name" value="NAD(P)-binding Rossmann-fold domains"/>
    <property type="match status" value="1"/>
</dbReference>
<dbReference type="Gene3D" id="3.40.50.720">
    <property type="entry name" value="NAD(P)-binding Rossmann-like Domain"/>
    <property type="match status" value="1"/>
</dbReference>
<evidence type="ECO:0000313" key="4">
    <source>
        <dbReference type="Proteomes" id="UP000663844"/>
    </source>
</evidence>
<name>A0A819Q0P6_9BILA</name>
<reference evidence="2" key="1">
    <citation type="submission" date="2021-02" db="EMBL/GenBank/DDBJ databases">
        <authorList>
            <person name="Nowell W R."/>
        </authorList>
    </citation>
    <scope>NUCLEOTIDE SEQUENCE</scope>
</reference>
<dbReference type="Proteomes" id="UP000663844">
    <property type="component" value="Unassembled WGS sequence"/>
</dbReference>
<protein>
    <recommendedName>
        <fullName evidence="1">NAD-dependent epimerase/dehydratase domain-containing protein</fullName>
    </recommendedName>
</protein>
<organism evidence="2 4">
    <name type="scientific">Adineta steineri</name>
    <dbReference type="NCBI Taxonomy" id="433720"/>
    <lineage>
        <taxon>Eukaryota</taxon>
        <taxon>Metazoa</taxon>
        <taxon>Spiralia</taxon>
        <taxon>Gnathifera</taxon>
        <taxon>Rotifera</taxon>
        <taxon>Eurotatoria</taxon>
        <taxon>Bdelloidea</taxon>
        <taxon>Adinetida</taxon>
        <taxon>Adinetidae</taxon>
        <taxon>Adineta</taxon>
    </lineage>
</organism>
<proteinExistence type="predicted"/>
<feature type="domain" description="NAD-dependent epimerase/dehydratase" evidence="1">
    <location>
        <begin position="4"/>
        <end position="32"/>
    </location>
</feature>
<dbReference type="Pfam" id="PF01370">
    <property type="entry name" value="Epimerase"/>
    <property type="match status" value="1"/>
</dbReference>
<dbReference type="EMBL" id="CAJOAZ010010194">
    <property type="protein sequence ID" value="CAF4216710.1"/>
    <property type="molecule type" value="Genomic_DNA"/>
</dbReference>
<dbReference type="EMBL" id="CAJOAZ010003671">
    <property type="protein sequence ID" value="CAF4021699.1"/>
    <property type="molecule type" value="Genomic_DNA"/>
</dbReference>
<gene>
    <name evidence="2" type="ORF">OXD698_LOCUS30741</name>
    <name evidence="3" type="ORF">OXD698_LOCUS41653</name>
</gene>
<evidence type="ECO:0000313" key="2">
    <source>
        <dbReference type="EMBL" id="CAF4021699.1"/>
    </source>
</evidence>
<dbReference type="AlphaFoldDB" id="A0A819Q0P6"/>
<evidence type="ECO:0000259" key="1">
    <source>
        <dbReference type="Pfam" id="PF01370"/>
    </source>
</evidence>
<feature type="non-terminal residue" evidence="2">
    <location>
        <position position="33"/>
    </location>
</feature>
<sequence>MSYVVTGATGQVGSTVVDYLLKQSVPVHVVIRS</sequence>